<organism evidence="1 2">
    <name type="scientific">Kipferlia bialata</name>
    <dbReference type="NCBI Taxonomy" id="797122"/>
    <lineage>
        <taxon>Eukaryota</taxon>
        <taxon>Metamonada</taxon>
        <taxon>Carpediemonas-like organisms</taxon>
        <taxon>Kipferlia</taxon>
    </lineage>
</organism>
<keyword evidence="2" id="KW-1185">Reference proteome</keyword>
<evidence type="ECO:0000313" key="1">
    <source>
        <dbReference type="EMBL" id="GCA64504.1"/>
    </source>
</evidence>
<accession>A0A391NTB2</accession>
<dbReference type="AlphaFoldDB" id="A0A391NTB2"/>
<reference evidence="1 2" key="1">
    <citation type="journal article" date="2018" name="PLoS ONE">
        <title>The draft genome of Kipferlia bialata reveals reductive genome evolution in fornicate parasites.</title>
        <authorList>
            <person name="Tanifuji G."/>
            <person name="Takabayashi S."/>
            <person name="Kume K."/>
            <person name="Takagi M."/>
            <person name="Nakayama T."/>
            <person name="Kamikawa R."/>
            <person name="Inagaki Y."/>
            <person name="Hashimoto T."/>
        </authorList>
    </citation>
    <scope>NUCLEOTIDE SEQUENCE [LARGE SCALE GENOMIC DNA]</scope>
    <source>
        <strain evidence="1">NY0173</strain>
    </source>
</reference>
<dbReference type="Proteomes" id="UP000265618">
    <property type="component" value="Unassembled WGS sequence"/>
</dbReference>
<protein>
    <submittedName>
        <fullName evidence="1">Uncharacterized protein</fullName>
    </submittedName>
</protein>
<proteinExistence type="predicted"/>
<evidence type="ECO:0000313" key="2">
    <source>
        <dbReference type="Proteomes" id="UP000265618"/>
    </source>
</evidence>
<dbReference type="EMBL" id="BDIP01007469">
    <property type="protein sequence ID" value="GCA64504.1"/>
    <property type="molecule type" value="Genomic_DNA"/>
</dbReference>
<comment type="caution">
    <text evidence="1">The sequence shown here is derived from an EMBL/GenBank/DDBJ whole genome shotgun (WGS) entry which is preliminary data.</text>
</comment>
<name>A0A391NTB2_9EUKA</name>
<sequence>LDVGACGIVTSIDGAGLVWVDPQALVSEVGLTHRMGTLTE</sequence>
<gene>
    <name evidence="1" type="ORF">KIPB_014484</name>
</gene>
<feature type="non-terminal residue" evidence="1">
    <location>
        <position position="1"/>
    </location>
</feature>